<gene>
    <name evidence="1" type="ORF">OVA965_LOCUS2291</name>
    <name evidence="2" type="ORF">TMI583_LOCUS2291</name>
</gene>
<dbReference type="AlphaFoldDB" id="A0A8S2GMN7"/>
<evidence type="ECO:0008006" key="4">
    <source>
        <dbReference type="Google" id="ProtNLM"/>
    </source>
</evidence>
<sequence>MGSTLERNLVKLPEIHLSAGDDEVFEPASLPIDSDGFIVAFTIEQQEEILKFFERHGVVVVSNVLTNEQCERSIDDVWTFLQELFNPDIQRDKPESWSYRWPSFSKLGILGDTPWLYPQACDNRQNANIYQVFQTLLGHSELIVNITRAGLMRPTKDIFFPSLNKTEDRENWKTVSEWLHLDMNPLTGRSTTYGFEHVAEGHFDASKNPLMAQNVPTNNGMRVRKLQGIVALADCREEDGGFHAVPGFQNFISTWTSQNQQVCLDANQGGDPTTIQIPKNDPIRKHIQRMPIRKGSLLVWDSRLPHGNFPNNSNRMRIVQYMHMAPVADEALRSFPLTKEDLPATFQLTELGEKLYGFKPWQSTRARKRFQEKRNPVVVEQASRERIARDMIIAELHKQNKS</sequence>
<dbReference type="InterPro" id="IPR008775">
    <property type="entry name" value="Phytyl_CoA_dOase-like"/>
</dbReference>
<reference evidence="2" key="1">
    <citation type="submission" date="2021-02" db="EMBL/GenBank/DDBJ databases">
        <authorList>
            <person name="Nowell W R."/>
        </authorList>
    </citation>
    <scope>NUCLEOTIDE SEQUENCE</scope>
</reference>
<proteinExistence type="predicted"/>
<protein>
    <recommendedName>
        <fullName evidence="4">Phytanoyl-CoA dioxygenase</fullName>
    </recommendedName>
</protein>
<dbReference type="Proteomes" id="UP000677228">
    <property type="component" value="Unassembled WGS sequence"/>
</dbReference>
<dbReference type="Proteomes" id="UP000682733">
    <property type="component" value="Unassembled WGS sequence"/>
</dbReference>
<dbReference type="SUPFAM" id="SSF51197">
    <property type="entry name" value="Clavaminate synthase-like"/>
    <property type="match status" value="1"/>
</dbReference>
<evidence type="ECO:0000313" key="2">
    <source>
        <dbReference type="EMBL" id="CAF3535383.1"/>
    </source>
</evidence>
<accession>A0A8S2GMN7</accession>
<evidence type="ECO:0000313" key="1">
    <source>
        <dbReference type="EMBL" id="CAF0756119.1"/>
    </source>
</evidence>
<dbReference type="Gene3D" id="2.60.120.620">
    <property type="entry name" value="q2cbj1_9rhob like domain"/>
    <property type="match status" value="1"/>
</dbReference>
<dbReference type="Pfam" id="PF05721">
    <property type="entry name" value="PhyH"/>
    <property type="match status" value="1"/>
</dbReference>
<evidence type="ECO:0000313" key="3">
    <source>
        <dbReference type="Proteomes" id="UP000682733"/>
    </source>
</evidence>
<organism evidence="2 3">
    <name type="scientific">Didymodactylos carnosus</name>
    <dbReference type="NCBI Taxonomy" id="1234261"/>
    <lineage>
        <taxon>Eukaryota</taxon>
        <taxon>Metazoa</taxon>
        <taxon>Spiralia</taxon>
        <taxon>Gnathifera</taxon>
        <taxon>Rotifera</taxon>
        <taxon>Eurotatoria</taxon>
        <taxon>Bdelloidea</taxon>
        <taxon>Philodinida</taxon>
        <taxon>Philodinidae</taxon>
        <taxon>Didymodactylos</taxon>
    </lineage>
</organism>
<name>A0A8S2GMN7_9BILA</name>
<dbReference type="EMBL" id="CAJOBA010000477">
    <property type="protein sequence ID" value="CAF3535383.1"/>
    <property type="molecule type" value="Genomic_DNA"/>
</dbReference>
<dbReference type="PANTHER" id="PTHR31630:SF6">
    <property type="entry name" value="PHYTANOYL-COA DIOXYGENASE-RELATED"/>
    <property type="match status" value="1"/>
</dbReference>
<dbReference type="PANTHER" id="PTHR31630">
    <property type="entry name" value="PHYTANOYL-COA DIOXYGENASE-RELATED-RELATED"/>
    <property type="match status" value="1"/>
</dbReference>
<comment type="caution">
    <text evidence="2">The sequence shown here is derived from an EMBL/GenBank/DDBJ whole genome shotgun (WGS) entry which is preliminary data.</text>
</comment>
<dbReference type="EMBL" id="CAJNOK010000477">
    <property type="protein sequence ID" value="CAF0756119.1"/>
    <property type="molecule type" value="Genomic_DNA"/>
</dbReference>